<protein>
    <submittedName>
        <fullName evidence="2">Uncharacterized protein</fullName>
    </submittedName>
</protein>
<evidence type="ECO:0000313" key="3">
    <source>
        <dbReference type="Proteomes" id="UP001229955"/>
    </source>
</evidence>
<dbReference type="KEGG" id="pspc:Strain318_000369"/>
<sequence length="222" mass="22812">MMMPRFAPTIAALMLISAMVAPAALDAQASQGTPVLTIADARTRQVVEREIARAAQRGLPVRALVAKANEGVTKQATGERIRVAVSTLARRLEQARDLLAPSPSDADVIAGADALAVGVPAPMLRQIRAAYPANQSVAMPLDVLTELVARGVPASNALEQITQLMRRGATASHIAGLGASVQSDVAAGLTPDAALEVRARGVMSLLPSPAAAAALAPRGTRP</sequence>
<proteinExistence type="predicted"/>
<evidence type="ECO:0000256" key="1">
    <source>
        <dbReference type="SAM" id="SignalP"/>
    </source>
</evidence>
<name>A0AA49JY64_9BACT</name>
<reference evidence="2" key="1">
    <citation type="submission" date="2023-07" db="EMBL/GenBank/DDBJ databases">
        <authorList>
            <person name="Haufschild T."/>
            <person name="Kallscheuer N."/>
            <person name="Hammer J."/>
            <person name="Kohn T."/>
            <person name="Kabuu M."/>
            <person name="Jogler M."/>
            <person name="Wohfarth N."/>
            <person name="Heuer A."/>
            <person name="Rohde M."/>
            <person name="van Teeseling M.C.F."/>
            <person name="Jogler C."/>
        </authorList>
    </citation>
    <scope>NUCLEOTIDE SEQUENCE</scope>
    <source>
        <strain evidence="2">Strain 318</strain>
    </source>
</reference>
<feature type="chain" id="PRO_5041390900" evidence="1">
    <location>
        <begin position="24"/>
        <end position="222"/>
    </location>
</feature>
<keyword evidence="1" id="KW-0732">Signal</keyword>
<dbReference type="AlphaFoldDB" id="A0AA49JY64"/>
<evidence type="ECO:0000313" key="2">
    <source>
        <dbReference type="EMBL" id="WKW14044.1"/>
    </source>
</evidence>
<dbReference type="Proteomes" id="UP001229955">
    <property type="component" value="Chromosome"/>
</dbReference>
<keyword evidence="3" id="KW-1185">Reference proteome</keyword>
<dbReference type="EMBL" id="CP130613">
    <property type="protein sequence ID" value="WKW14044.1"/>
    <property type="molecule type" value="Genomic_DNA"/>
</dbReference>
<accession>A0AA49JY64</accession>
<gene>
    <name evidence="2" type="ORF">Strain318_000369</name>
</gene>
<organism evidence="2 3">
    <name type="scientific">Pseudogemmatithrix spongiicola</name>
    <dbReference type="NCBI Taxonomy" id="3062599"/>
    <lineage>
        <taxon>Bacteria</taxon>
        <taxon>Pseudomonadati</taxon>
        <taxon>Gemmatimonadota</taxon>
        <taxon>Gemmatimonadia</taxon>
        <taxon>Gemmatimonadales</taxon>
        <taxon>Gemmatimonadaceae</taxon>
        <taxon>Pseudogemmatithrix</taxon>
    </lineage>
</organism>
<dbReference type="RefSeq" id="WP_367886836.1">
    <property type="nucleotide sequence ID" value="NZ_CP130612.1"/>
</dbReference>
<feature type="signal peptide" evidence="1">
    <location>
        <begin position="1"/>
        <end position="23"/>
    </location>
</feature>